<dbReference type="RefSeq" id="WP_039199481.1">
    <property type="nucleotide sequence ID" value="NZ_CP007456.1"/>
</dbReference>
<dbReference type="Proteomes" id="UP000030625">
    <property type="component" value="Chromosome"/>
</dbReference>
<dbReference type="GO" id="GO:0003700">
    <property type="term" value="F:DNA-binding transcription factor activity"/>
    <property type="evidence" value="ECO:0007669"/>
    <property type="project" value="TreeGrafter"/>
</dbReference>
<proteinExistence type="predicted"/>
<dbReference type="CDD" id="cd06267">
    <property type="entry name" value="PBP1_LacI_sugar_binding-like"/>
    <property type="match status" value="1"/>
</dbReference>
<dbReference type="Gene3D" id="3.40.50.2300">
    <property type="match status" value="2"/>
</dbReference>
<reference evidence="5 6" key="1">
    <citation type="journal article" date="2015" name="Genome Announc.">
        <title>Complete and Assembled Genome Sequence of Bifidobacterium kashiwanohense PV20-2, Isolated from the Feces of an Anemic Kenyan Infant.</title>
        <authorList>
            <person name="Vazquez-Gutierrez P."/>
            <person name="Lacroix C."/>
            <person name="Chassard C."/>
            <person name="Klumpp J."/>
            <person name="Jans C."/>
            <person name="Stevens M.J."/>
        </authorList>
    </citation>
    <scope>NUCLEOTIDE SEQUENCE [LARGE SCALE GENOMIC DNA]</scope>
    <source>
        <strain evidence="5 6">PV20-2</strain>
    </source>
</reference>
<gene>
    <name evidence="5" type="ORF">AH68_09825</name>
</gene>
<evidence type="ECO:0000256" key="1">
    <source>
        <dbReference type="ARBA" id="ARBA00023015"/>
    </source>
</evidence>
<dbReference type="PROSITE" id="PS50932">
    <property type="entry name" value="HTH_LACI_2"/>
    <property type="match status" value="1"/>
</dbReference>
<sequence length="352" mass="38005">MAKPTIANVAKLAGVSQATVSRALRGATNVTEATRSKVQQAADQLNFTLSKSASALASGKTMRVILLVSGKLNEWFNSGVLQGAYEELAPFGYDITPAFITDRSELDRFFSQLPKSRNSDAIIISSFQLMPAMRDQLQAIDLPTVGVNVPSKSGYFDASISIDNYSAMTMAVRLLRSLGHTNIAFCSDYIPADMVYNTSQRTKAFAAAAQANAADGVTFSMLTADAHDAPLSKSDLASQLTAKLLSLPERPTAVCVETDQVAIALVKELRKQQLNVPEDISVLGFDDAEIAQAADLSTIRQEPIELGRIAGRKVLQLLHNEPLEHPHELQDPLLVLRNTTSRIDTDIASTAE</sequence>
<protein>
    <submittedName>
        <fullName evidence="5">LacI family transcriptional regulator</fullName>
    </submittedName>
</protein>
<dbReference type="InterPro" id="IPR046335">
    <property type="entry name" value="LacI/GalR-like_sensor"/>
</dbReference>
<organism evidence="5 6">
    <name type="scientific">Bifidobacterium catenulatum PV20-2</name>
    <dbReference type="NCBI Taxonomy" id="1447716"/>
    <lineage>
        <taxon>Bacteria</taxon>
        <taxon>Bacillati</taxon>
        <taxon>Actinomycetota</taxon>
        <taxon>Actinomycetes</taxon>
        <taxon>Bifidobacteriales</taxon>
        <taxon>Bifidobacteriaceae</taxon>
        <taxon>Bifidobacterium</taxon>
    </lineage>
</organism>
<dbReference type="SUPFAM" id="SSF47413">
    <property type="entry name" value="lambda repressor-like DNA-binding domains"/>
    <property type="match status" value="1"/>
</dbReference>
<dbReference type="CDD" id="cd01392">
    <property type="entry name" value="HTH_LacI"/>
    <property type="match status" value="1"/>
</dbReference>
<dbReference type="SUPFAM" id="SSF53822">
    <property type="entry name" value="Periplasmic binding protein-like I"/>
    <property type="match status" value="1"/>
</dbReference>
<dbReference type="GO" id="GO:0000976">
    <property type="term" value="F:transcription cis-regulatory region binding"/>
    <property type="evidence" value="ECO:0007669"/>
    <property type="project" value="TreeGrafter"/>
</dbReference>
<dbReference type="InterPro" id="IPR000843">
    <property type="entry name" value="HTH_LacI"/>
</dbReference>
<dbReference type="HOGENOM" id="CLU_037628_6_4_11"/>
<dbReference type="OrthoDB" id="3510266at2"/>
<evidence type="ECO:0000256" key="2">
    <source>
        <dbReference type="ARBA" id="ARBA00023125"/>
    </source>
</evidence>
<dbReference type="Pfam" id="PF00356">
    <property type="entry name" value="LacI"/>
    <property type="match status" value="1"/>
</dbReference>
<evidence type="ECO:0000313" key="5">
    <source>
        <dbReference type="EMBL" id="AIZ15282.1"/>
    </source>
</evidence>
<dbReference type="STRING" id="1447716.AH68_09825"/>
<dbReference type="PANTHER" id="PTHR30146">
    <property type="entry name" value="LACI-RELATED TRANSCRIPTIONAL REPRESSOR"/>
    <property type="match status" value="1"/>
</dbReference>
<dbReference type="InterPro" id="IPR010982">
    <property type="entry name" value="Lambda_DNA-bd_dom_sf"/>
</dbReference>
<keyword evidence="2" id="KW-0238">DNA-binding</keyword>
<dbReference type="Pfam" id="PF13377">
    <property type="entry name" value="Peripla_BP_3"/>
    <property type="match status" value="1"/>
</dbReference>
<keyword evidence="3" id="KW-0804">Transcription</keyword>
<keyword evidence="1" id="KW-0805">Transcription regulation</keyword>
<evidence type="ECO:0000313" key="6">
    <source>
        <dbReference type="Proteomes" id="UP000030625"/>
    </source>
</evidence>
<dbReference type="AlphaFoldDB" id="A0A0A7I4I7"/>
<feature type="domain" description="HTH lacI-type" evidence="4">
    <location>
        <begin position="4"/>
        <end position="58"/>
    </location>
</feature>
<dbReference type="PANTHER" id="PTHR30146:SF155">
    <property type="entry name" value="ALANINE RACEMASE"/>
    <property type="match status" value="1"/>
</dbReference>
<accession>A0A0A7I4I7</accession>
<evidence type="ECO:0000259" key="4">
    <source>
        <dbReference type="PROSITE" id="PS50932"/>
    </source>
</evidence>
<evidence type="ECO:0000256" key="3">
    <source>
        <dbReference type="ARBA" id="ARBA00023163"/>
    </source>
</evidence>
<dbReference type="InterPro" id="IPR028082">
    <property type="entry name" value="Peripla_BP_I"/>
</dbReference>
<dbReference type="EMBL" id="CP007456">
    <property type="protein sequence ID" value="AIZ15282.1"/>
    <property type="molecule type" value="Genomic_DNA"/>
</dbReference>
<dbReference type="Gene3D" id="1.10.260.40">
    <property type="entry name" value="lambda repressor-like DNA-binding domains"/>
    <property type="match status" value="1"/>
</dbReference>
<dbReference type="SMART" id="SM00354">
    <property type="entry name" value="HTH_LACI"/>
    <property type="match status" value="1"/>
</dbReference>
<dbReference type="KEGG" id="bka:AH68_09825"/>
<name>A0A0A7I4I7_9BIFI</name>